<dbReference type="Gene3D" id="3.90.850.10">
    <property type="entry name" value="Fumarylacetoacetase-like, C-terminal domain"/>
    <property type="match status" value="1"/>
</dbReference>
<dbReference type="GO" id="GO:0008684">
    <property type="term" value="F:2-oxopent-4-enoate hydratase activity"/>
    <property type="evidence" value="ECO:0007669"/>
    <property type="project" value="TreeGrafter"/>
</dbReference>
<dbReference type="EMBL" id="BMZS01000012">
    <property type="protein sequence ID" value="GHD60699.1"/>
    <property type="molecule type" value="Genomic_DNA"/>
</dbReference>
<dbReference type="PANTHER" id="PTHR30143:SF0">
    <property type="entry name" value="2-KETO-4-PENTENOATE HYDRATASE"/>
    <property type="match status" value="1"/>
</dbReference>
<reference evidence="3" key="1">
    <citation type="journal article" date="2014" name="Int. J. Syst. Evol. Microbiol.">
        <title>Complete genome sequence of Corynebacterium casei LMG S-19264T (=DSM 44701T), isolated from a smear-ripened cheese.</title>
        <authorList>
            <consortium name="US DOE Joint Genome Institute (JGI-PGF)"/>
            <person name="Walter F."/>
            <person name="Albersmeier A."/>
            <person name="Kalinowski J."/>
            <person name="Ruckert C."/>
        </authorList>
    </citation>
    <scope>NUCLEOTIDE SEQUENCE</scope>
    <source>
        <strain evidence="3">KCTC 42651</strain>
    </source>
</reference>
<dbReference type="AlphaFoldDB" id="A0A918XXL6"/>
<dbReference type="SUPFAM" id="SSF56529">
    <property type="entry name" value="FAH"/>
    <property type="match status" value="1"/>
</dbReference>
<gene>
    <name evidence="3" type="ORF">GCM10017083_46950</name>
</gene>
<keyword evidence="1" id="KW-0456">Lyase</keyword>
<keyword evidence="4" id="KW-1185">Reference proteome</keyword>
<organism evidence="3 4">
    <name type="scientific">Thalassobaculum fulvum</name>
    <dbReference type="NCBI Taxonomy" id="1633335"/>
    <lineage>
        <taxon>Bacteria</taxon>
        <taxon>Pseudomonadati</taxon>
        <taxon>Pseudomonadota</taxon>
        <taxon>Alphaproteobacteria</taxon>
        <taxon>Rhodospirillales</taxon>
        <taxon>Thalassobaculaceae</taxon>
        <taxon>Thalassobaculum</taxon>
    </lineage>
</organism>
<evidence type="ECO:0000256" key="1">
    <source>
        <dbReference type="ARBA" id="ARBA00023239"/>
    </source>
</evidence>
<dbReference type="InterPro" id="IPR036663">
    <property type="entry name" value="Fumarylacetoacetase_C_sf"/>
</dbReference>
<reference evidence="3" key="2">
    <citation type="submission" date="2020-09" db="EMBL/GenBank/DDBJ databases">
        <authorList>
            <person name="Sun Q."/>
            <person name="Kim S."/>
        </authorList>
    </citation>
    <scope>NUCLEOTIDE SEQUENCE</scope>
    <source>
        <strain evidence="3">KCTC 42651</strain>
    </source>
</reference>
<protein>
    <submittedName>
        <fullName evidence="3">Hydratase</fullName>
    </submittedName>
</protein>
<dbReference type="Pfam" id="PF01557">
    <property type="entry name" value="FAA_hydrolase"/>
    <property type="match status" value="1"/>
</dbReference>
<evidence type="ECO:0000313" key="4">
    <source>
        <dbReference type="Proteomes" id="UP000630353"/>
    </source>
</evidence>
<feature type="domain" description="Fumarylacetoacetase-like C-terminal" evidence="2">
    <location>
        <begin position="85"/>
        <end position="259"/>
    </location>
</feature>
<dbReference type="PANTHER" id="PTHR30143">
    <property type="entry name" value="ACID HYDRATASE"/>
    <property type="match status" value="1"/>
</dbReference>
<accession>A0A918XXL6</accession>
<evidence type="ECO:0000313" key="3">
    <source>
        <dbReference type="EMBL" id="GHD60699.1"/>
    </source>
</evidence>
<comment type="caution">
    <text evidence="3">The sequence shown here is derived from an EMBL/GenBank/DDBJ whole genome shotgun (WGS) entry which is preliminary data.</text>
</comment>
<dbReference type="InterPro" id="IPR050772">
    <property type="entry name" value="Hydratase-Decarb/MhpD_sf"/>
</dbReference>
<dbReference type="Proteomes" id="UP000630353">
    <property type="component" value="Unassembled WGS sequence"/>
</dbReference>
<dbReference type="InterPro" id="IPR011234">
    <property type="entry name" value="Fumarylacetoacetase-like_C"/>
</dbReference>
<name>A0A918XXL6_9PROT</name>
<evidence type="ECO:0000259" key="2">
    <source>
        <dbReference type="Pfam" id="PF01557"/>
    </source>
</evidence>
<dbReference type="RefSeq" id="WP_189994262.1">
    <property type="nucleotide sequence ID" value="NZ_BMZS01000012.1"/>
</dbReference>
<dbReference type="GO" id="GO:0005737">
    <property type="term" value="C:cytoplasm"/>
    <property type="evidence" value="ECO:0007669"/>
    <property type="project" value="TreeGrafter"/>
</dbReference>
<proteinExistence type="predicted"/>
<sequence>MNAERIGEVAQLLARPRLSGPPTPAAPADLAAATVADGYAIQRALHAVLEAAGHGRCSGHKIGCTTPVMQAYLGIDHPCAGEVFAATVFESGAEVPLQRFHRVGVECEIAARLGSDLPARDGGHDRDSVAAAVESLMAGIELVDDRYVDYTALPAPVLIADDFFNAGVVLGVPVTDWRGLDLVAIEGVMTIDGDEAGRGTGADILGHPFNALAWLADHRAAVGTPLRAGEFVMLGSVVKTVWIEHAATVTARFEGLGEASVSFV</sequence>